<dbReference type="GO" id="GO:0005829">
    <property type="term" value="C:cytosol"/>
    <property type="evidence" value="ECO:0007669"/>
    <property type="project" value="TreeGrafter"/>
</dbReference>
<dbReference type="Pfam" id="PF08282">
    <property type="entry name" value="Hydrolase_3"/>
    <property type="match status" value="1"/>
</dbReference>
<dbReference type="PANTHER" id="PTHR10000">
    <property type="entry name" value="PHOSPHOSERINE PHOSPHATASE"/>
    <property type="match status" value="1"/>
</dbReference>
<dbReference type="GO" id="GO:0016791">
    <property type="term" value="F:phosphatase activity"/>
    <property type="evidence" value="ECO:0007669"/>
    <property type="project" value="TreeGrafter"/>
</dbReference>
<dbReference type="SUPFAM" id="SSF56784">
    <property type="entry name" value="HAD-like"/>
    <property type="match status" value="1"/>
</dbReference>
<keyword evidence="1" id="KW-0378">Hydrolase</keyword>
<dbReference type="AlphaFoldDB" id="A0A099I5V0"/>
<dbReference type="PROSITE" id="PS01229">
    <property type="entry name" value="COF_2"/>
    <property type="match status" value="1"/>
</dbReference>
<dbReference type="PANTHER" id="PTHR10000:SF25">
    <property type="entry name" value="PHOSPHATASE YKRA-RELATED"/>
    <property type="match status" value="1"/>
</dbReference>
<dbReference type="NCBIfam" id="TIGR00099">
    <property type="entry name" value="Cof-subfamily"/>
    <property type="match status" value="1"/>
</dbReference>
<dbReference type="InterPro" id="IPR023214">
    <property type="entry name" value="HAD_sf"/>
</dbReference>
<dbReference type="Gene3D" id="3.40.50.1000">
    <property type="entry name" value="HAD superfamily/HAD-like"/>
    <property type="match status" value="1"/>
</dbReference>
<reference evidence="1 2" key="1">
    <citation type="submission" date="2014-08" db="EMBL/GenBank/DDBJ databases">
        <title>Clostridium innocuum, an unnegligible vancomycin-resistant pathogen causing extra-intestinal infections.</title>
        <authorList>
            <person name="Feng Y."/>
            <person name="Chiu C.-H."/>
        </authorList>
    </citation>
    <scope>NUCLEOTIDE SEQUENCE [LARGE SCALE GENOMIC DNA]</scope>
    <source>
        <strain evidence="1 2">AN88</strain>
    </source>
</reference>
<gene>
    <name evidence="1" type="ORF">CIAN88_11600</name>
</gene>
<dbReference type="Proteomes" id="UP000030008">
    <property type="component" value="Unassembled WGS sequence"/>
</dbReference>
<dbReference type="InterPro" id="IPR006379">
    <property type="entry name" value="HAD-SF_hydro_IIB"/>
</dbReference>
<evidence type="ECO:0000313" key="2">
    <source>
        <dbReference type="Proteomes" id="UP000030008"/>
    </source>
</evidence>
<accession>A0A099I5V0</accession>
<name>A0A099I5V0_CLOIN</name>
<dbReference type="EMBL" id="JQIF01000049">
    <property type="protein sequence ID" value="KGJ52931.1"/>
    <property type="molecule type" value="Genomic_DNA"/>
</dbReference>
<organism evidence="1 2">
    <name type="scientific">Clostridium innocuum</name>
    <dbReference type="NCBI Taxonomy" id="1522"/>
    <lineage>
        <taxon>Bacteria</taxon>
        <taxon>Bacillati</taxon>
        <taxon>Bacillota</taxon>
        <taxon>Clostridia</taxon>
        <taxon>Eubacteriales</taxon>
        <taxon>Clostridiaceae</taxon>
        <taxon>Clostridium</taxon>
    </lineage>
</organism>
<dbReference type="GO" id="GO:0000287">
    <property type="term" value="F:magnesium ion binding"/>
    <property type="evidence" value="ECO:0007669"/>
    <property type="project" value="TreeGrafter"/>
</dbReference>
<dbReference type="Gene3D" id="3.30.1240.10">
    <property type="match status" value="1"/>
</dbReference>
<protein>
    <submittedName>
        <fullName evidence="1">Hydrolase</fullName>
    </submittedName>
</protein>
<dbReference type="SFLD" id="SFLDG01140">
    <property type="entry name" value="C2.B:_Phosphomannomutase_and_P"/>
    <property type="match status" value="1"/>
</dbReference>
<sequence length="270" mass="31484">MAYKIVFFDMDGTLYQTENDIIQESSLQAIQALRDQGYIVCAATGRPLNQMNLILERVQFDYMVMINGGYVLDREQRLLFENPLDKQTTQDIVDWCEQQENGLMFHFGDTSYIYDKFYPFYYFCRDHHVLNYLFYDEQRSYHKRHNAYNAVLMTKEQRSLEEFLAKHPLLRSDLIEVAQDHFCFDVFNANNDKFVGINQVLQKEGISWEECICFGDSTNDIKMLEMAGMGVAMGSATDYVKSFANMVTASVYDHGTARALQKILNLQLKL</sequence>
<dbReference type="RefSeq" id="WP_044905556.1">
    <property type="nucleotide sequence ID" value="NZ_JQIF01000049.1"/>
</dbReference>
<proteinExistence type="predicted"/>
<dbReference type="InterPro" id="IPR000150">
    <property type="entry name" value="Cof"/>
</dbReference>
<dbReference type="InterPro" id="IPR036412">
    <property type="entry name" value="HAD-like_sf"/>
</dbReference>
<comment type="caution">
    <text evidence="1">The sequence shown here is derived from an EMBL/GenBank/DDBJ whole genome shotgun (WGS) entry which is preliminary data.</text>
</comment>
<dbReference type="SFLD" id="SFLDS00003">
    <property type="entry name" value="Haloacid_Dehalogenase"/>
    <property type="match status" value="1"/>
</dbReference>
<evidence type="ECO:0000313" key="1">
    <source>
        <dbReference type="EMBL" id="KGJ52931.1"/>
    </source>
</evidence>
<dbReference type="NCBIfam" id="TIGR01484">
    <property type="entry name" value="HAD-SF-IIB"/>
    <property type="match status" value="1"/>
</dbReference>